<evidence type="ECO:0000313" key="11">
    <source>
        <dbReference type="Proteomes" id="UP000067399"/>
    </source>
</evidence>
<evidence type="ECO:0000256" key="6">
    <source>
        <dbReference type="ARBA" id="ARBA00022989"/>
    </source>
</evidence>
<accession>A0A0P0UQT5</accession>
<proteinExistence type="inferred from homology"/>
<dbReference type="GO" id="GO:0005886">
    <property type="term" value="C:plasma membrane"/>
    <property type="evidence" value="ECO:0007669"/>
    <property type="project" value="UniProtKB-UniRule"/>
</dbReference>
<evidence type="ECO:0000256" key="2">
    <source>
        <dbReference type="ARBA" id="ARBA00022448"/>
    </source>
</evidence>
<dbReference type="NCBIfam" id="TIGR00964">
    <property type="entry name" value="secE_bact"/>
    <property type="match status" value="1"/>
</dbReference>
<dbReference type="Proteomes" id="UP000067399">
    <property type="component" value="Chromosome"/>
</dbReference>
<evidence type="ECO:0000256" key="4">
    <source>
        <dbReference type="ARBA" id="ARBA00022692"/>
    </source>
</evidence>
<dbReference type="STRING" id="1303921.BSEPE_0432"/>
<dbReference type="GO" id="GO:0043952">
    <property type="term" value="P:protein transport by the Sec complex"/>
    <property type="evidence" value="ECO:0007669"/>
    <property type="project" value="UniProtKB-UniRule"/>
</dbReference>
<evidence type="ECO:0000256" key="1">
    <source>
        <dbReference type="ARBA" id="ARBA00004370"/>
    </source>
</evidence>
<dbReference type="RefSeq" id="WP_231893513.1">
    <property type="nucleotide sequence ID" value="NZ_AP013042.1"/>
</dbReference>
<dbReference type="InterPro" id="IPR038379">
    <property type="entry name" value="SecE_sf"/>
</dbReference>
<keyword evidence="4 9" id="KW-0812">Transmembrane</keyword>
<evidence type="ECO:0000256" key="3">
    <source>
        <dbReference type="ARBA" id="ARBA00022475"/>
    </source>
</evidence>
<dbReference type="GO" id="GO:0008320">
    <property type="term" value="F:protein transmembrane transporter activity"/>
    <property type="evidence" value="ECO:0007669"/>
    <property type="project" value="UniProtKB-UniRule"/>
</dbReference>
<feature type="transmembrane region" description="Helical" evidence="9">
    <location>
        <begin position="42"/>
        <end position="60"/>
    </location>
</feature>
<dbReference type="GO" id="GO:0009306">
    <property type="term" value="P:protein secretion"/>
    <property type="evidence" value="ECO:0007669"/>
    <property type="project" value="UniProtKB-UniRule"/>
</dbReference>
<keyword evidence="2 9" id="KW-0813">Transport</keyword>
<keyword evidence="5 9" id="KW-0653">Protein transport</keyword>
<evidence type="ECO:0000313" key="10">
    <source>
        <dbReference type="EMBL" id="BAS67444.1"/>
    </source>
</evidence>
<organism evidence="10 11">
    <name type="scientific">endosymbiont of Bathymodiolus septemdierum str. Myojin knoll</name>
    <dbReference type="NCBI Taxonomy" id="1303921"/>
    <lineage>
        <taxon>Bacteria</taxon>
        <taxon>Pseudomonadati</taxon>
        <taxon>Pseudomonadota</taxon>
        <taxon>Gammaproteobacteria</taxon>
        <taxon>sulfur-oxidizing symbionts</taxon>
    </lineage>
</organism>
<sequence length="124" mass="13791">MSKNTESQVAKESSIGMFVAILVVIASLVLYYSNPLALNTTLYKVLVLLAGLVVAGFVFFKSPQGIRLNAFFKETKIELRKVVWPTKDETVKTTGMIMVAVVIVAIFLWIVDAFFTWAVQLLTN</sequence>
<reference evidence="10 11" key="1">
    <citation type="journal article" date="2000" name="Mar. Ecol. Prog. Ser.">
        <title>Phylogenetic characterization of endosymbionts in three hydrothermal vent mussels: influence on host distributions.</title>
        <authorList>
            <person name="Fujiwara Y."/>
            <person name="Takai K."/>
            <person name="Uematsu K."/>
            <person name="Tsuchida S."/>
            <person name="Hunt J.C."/>
            <person name="Hashimoto J."/>
        </authorList>
    </citation>
    <scope>NUCLEOTIDE SEQUENCE [LARGE SCALE GENOMIC DNA]</scope>
    <source>
        <strain evidence="10 11">Myojin Knoll</strain>
    </source>
</reference>
<keyword evidence="11" id="KW-1185">Reference proteome</keyword>
<dbReference type="Pfam" id="PF00584">
    <property type="entry name" value="SecE"/>
    <property type="match status" value="1"/>
</dbReference>
<comment type="similarity">
    <text evidence="9">Belongs to the SecE/SEC61-gamma family.</text>
</comment>
<evidence type="ECO:0000256" key="7">
    <source>
        <dbReference type="ARBA" id="ARBA00023010"/>
    </source>
</evidence>
<keyword evidence="6 9" id="KW-1133">Transmembrane helix</keyword>
<dbReference type="PANTHER" id="PTHR33910">
    <property type="entry name" value="PROTEIN TRANSLOCASE SUBUNIT SECE"/>
    <property type="match status" value="1"/>
</dbReference>
<feature type="transmembrane region" description="Helical" evidence="9">
    <location>
        <begin position="97"/>
        <end position="119"/>
    </location>
</feature>
<name>A0A0P0UQT5_9GAMM</name>
<dbReference type="PANTHER" id="PTHR33910:SF1">
    <property type="entry name" value="PROTEIN TRANSLOCASE SUBUNIT SECE"/>
    <property type="match status" value="1"/>
</dbReference>
<comment type="subcellular location">
    <subcellularLocation>
        <location evidence="1">Membrane</location>
    </subcellularLocation>
</comment>
<reference evidence="10 11" key="2">
    <citation type="journal article" date="2016" name="ISME J.">
        <title>Heterogeneous composition of key metabolic gene clusters in a vent mussel symbiont population.</title>
        <authorList>
            <person name="Ikuta T."/>
            <person name="Takaki Y."/>
            <person name="Nagai Y."/>
            <person name="Shimamura S."/>
            <person name="Tsuda M."/>
            <person name="Kawagucci S."/>
            <person name="Aoki Y."/>
            <person name="Inoue K."/>
            <person name="Teruya M."/>
            <person name="Satou K."/>
            <person name="Teruya K."/>
            <person name="Shimoji M."/>
            <person name="Tamotsu H."/>
            <person name="Hirano T."/>
            <person name="Maruyama T."/>
            <person name="Yoshida T."/>
        </authorList>
    </citation>
    <scope>NUCLEOTIDE SEQUENCE [LARGE SCALE GENOMIC DNA]</scope>
    <source>
        <strain evidence="10 11">Myojin Knoll</strain>
    </source>
</reference>
<evidence type="ECO:0000256" key="5">
    <source>
        <dbReference type="ARBA" id="ARBA00022927"/>
    </source>
</evidence>
<feature type="transmembrane region" description="Helical" evidence="9">
    <location>
        <begin position="12"/>
        <end position="30"/>
    </location>
</feature>
<evidence type="ECO:0000256" key="9">
    <source>
        <dbReference type="HAMAP-Rule" id="MF_00422"/>
    </source>
</evidence>
<dbReference type="GO" id="GO:0006605">
    <property type="term" value="P:protein targeting"/>
    <property type="evidence" value="ECO:0007669"/>
    <property type="project" value="UniProtKB-UniRule"/>
</dbReference>
<dbReference type="Gene3D" id="1.20.5.1030">
    <property type="entry name" value="Preprotein translocase secy subunit"/>
    <property type="match status" value="1"/>
</dbReference>
<dbReference type="KEGG" id="ebh:BSEPE_0432"/>
<evidence type="ECO:0000256" key="8">
    <source>
        <dbReference type="ARBA" id="ARBA00023136"/>
    </source>
</evidence>
<protein>
    <recommendedName>
        <fullName evidence="9">Protein translocase subunit SecE</fullName>
    </recommendedName>
</protein>
<dbReference type="AlphaFoldDB" id="A0A0P0UQT5"/>
<dbReference type="EMBL" id="AP013042">
    <property type="protein sequence ID" value="BAS67444.1"/>
    <property type="molecule type" value="Genomic_DNA"/>
</dbReference>
<dbReference type="HAMAP" id="MF_00422">
    <property type="entry name" value="SecE"/>
    <property type="match status" value="1"/>
</dbReference>
<dbReference type="PRINTS" id="PR01650">
    <property type="entry name" value="SECETRNLCASE"/>
</dbReference>
<dbReference type="InterPro" id="IPR005807">
    <property type="entry name" value="SecE_bac"/>
</dbReference>
<dbReference type="InterPro" id="IPR001901">
    <property type="entry name" value="Translocase_SecE/Sec61-g"/>
</dbReference>
<keyword evidence="8 9" id="KW-0472">Membrane</keyword>
<gene>
    <name evidence="9 10" type="primary">secE</name>
    <name evidence="10" type="ORF">BSEPE_0432</name>
</gene>
<comment type="function">
    <text evidence="9">Essential subunit of the Sec protein translocation channel SecYEG. Clamps together the 2 halves of SecY. May contact the channel plug during translocation.</text>
</comment>
<comment type="caution">
    <text evidence="9">Lacks conserved residue(s) required for the propagation of feature annotation.</text>
</comment>
<comment type="subunit">
    <text evidence="9">Component of the Sec protein translocase complex. Heterotrimer consisting of SecY, SecE and SecG subunits. The heterotrimers can form oligomers, although 1 heterotrimer is thought to be able to translocate proteins. Interacts with the ribosome. Interacts with SecDF, and other proteins may be involved. Interacts with SecA.</text>
</comment>
<keyword evidence="7 9" id="KW-0811">Translocation</keyword>
<keyword evidence="3 9" id="KW-1003">Cell membrane</keyword>
<dbReference type="GO" id="GO:0065002">
    <property type="term" value="P:intracellular protein transmembrane transport"/>
    <property type="evidence" value="ECO:0007669"/>
    <property type="project" value="UniProtKB-UniRule"/>
</dbReference>